<dbReference type="GO" id="GO:0005737">
    <property type="term" value="C:cytoplasm"/>
    <property type="evidence" value="ECO:0007669"/>
    <property type="project" value="TreeGrafter"/>
</dbReference>
<dbReference type="PANTHER" id="PTHR43557:SF2">
    <property type="entry name" value="RIESKE DOMAIN-CONTAINING PROTEIN-RELATED"/>
    <property type="match status" value="1"/>
</dbReference>
<evidence type="ECO:0000256" key="2">
    <source>
        <dbReference type="ARBA" id="ARBA00022630"/>
    </source>
</evidence>
<dbReference type="InterPro" id="IPR028202">
    <property type="entry name" value="Reductase_C"/>
</dbReference>
<organism evidence="7 8">
    <name type="scientific">Tessaracoccus oleiagri</name>
    <dbReference type="NCBI Taxonomy" id="686624"/>
    <lineage>
        <taxon>Bacteria</taxon>
        <taxon>Bacillati</taxon>
        <taxon>Actinomycetota</taxon>
        <taxon>Actinomycetes</taxon>
        <taxon>Propionibacteriales</taxon>
        <taxon>Propionibacteriaceae</taxon>
        <taxon>Tessaracoccus</taxon>
    </lineage>
</organism>
<evidence type="ECO:0000313" key="7">
    <source>
        <dbReference type="EMBL" id="SDL53436.1"/>
    </source>
</evidence>
<dbReference type="STRING" id="686624.SAMN04488242_1840"/>
<dbReference type="Proteomes" id="UP000199475">
    <property type="component" value="Unassembled WGS sequence"/>
</dbReference>
<dbReference type="InterPro" id="IPR050446">
    <property type="entry name" value="FAD-oxidoreductase/Apoptosis"/>
</dbReference>
<dbReference type="InterPro" id="IPR016156">
    <property type="entry name" value="FAD/NAD-linked_Rdtase_dimer_sf"/>
</dbReference>
<dbReference type="Pfam" id="PF14759">
    <property type="entry name" value="Reductase_C"/>
    <property type="match status" value="1"/>
</dbReference>
<dbReference type="PANTHER" id="PTHR43557">
    <property type="entry name" value="APOPTOSIS-INDUCING FACTOR 1"/>
    <property type="match status" value="1"/>
</dbReference>
<sequence>MGTDDGVVVVGAGHGGLSCALALREEGWSGPVTLIGDEPHPPYDRPPLSKRVLVDPASAGSITLADGESLARSEIRLVSGRVERIDRAARKVLLVDGTRRGYDHLVLATGAVPRTLPDGLPGARAVGVQPIRTLDDALAVAALLEDSDDVVVLGGGFIGVEAAAAIAISGRRVTLLEKLDALLPRVAPQPLADWVAAHLAGLGVDVRTSTIATAVETDASGRVTAVRDSAGGRHAARLVVLGLGALPASGLAEAAGLRVDGGIVVDGQLATADPQVSAIGDCAVQIRGDGSRHRYESVQAAQDQGRHVARRLVHPATAPYDEVPWFWSDIGPSTVQLAGRMDLARRTVVRGGPGSGSFSLFGYDGEALVGVAAVDRPRDYLAGRTLLRKGRSLPATVVADESADLRALARRA</sequence>
<reference evidence="7 8" key="1">
    <citation type="submission" date="2016-10" db="EMBL/GenBank/DDBJ databases">
        <authorList>
            <person name="de Groot N.N."/>
        </authorList>
    </citation>
    <scope>NUCLEOTIDE SEQUENCE [LARGE SCALE GENOMIC DNA]</scope>
    <source>
        <strain evidence="7 8">CGMCC 1.9159</strain>
    </source>
</reference>
<protein>
    <submittedName>
        <fullName evidence="7">3-phenylpropionate/trans-cinnamate dioxygenase ferredoxin reductase subunit</fullName>
    </submittedName>
</protein>
<dbReference type="GO" id="GO:0051213">
    <property type="term" value="F:dioxygenase activity"/>
    <property type="evidence" value="ECO:0007669"/>
    <property type="project" value="UniProtKB-KW"/>
</dbReference>
<dbReference type="SUPFAM" id="SSF55424">
    <property type="entry name" value="FAD/NAD-linked reductases, dimerisation (C-terminal) domain"/>
    <property type="match status" value="1"/>
</dbReference>
<dbReference type="Gene3D" id="3.30.390.30">
    <property type="match status" value="1"/>
</dbReference>
<evidence type="ECO:0000313" key="8">
    <source>
        <dbReference type="Proteomes" id="UP000199475"/>
    </source>
</evidence>
<gene>
    <name evidence="7" type="ORF">SAMN04488242_1840</name>
</gene>
<dbReference type="PRINTS" id="PR00368">
    <property type="entry name" value="FADPNR"/>
</dbReference>
<dbReference type="Gene3D" id="3.50.50.60">
    <property type="entry name" value="FAD/NAD(P)-binding domain"/>
    <property type="match status" value="2"/>
</dbReference>
<dbReference type="AlphaFoldDB" id="A0A1G9KUZ8"/>
<keyword evidence="8" id="KW-1185">Reference proteome</keyword>
<accession>A0A1G9KUZ8</accession>
<keyword evidence="3" id="KW-0274">FAD</keyword>
<dbReference type="RefSeq" id="WP_176761724.1">
    <property type="nucleotide sequence ID" value="NZ_FNGP01000003.1"/>
</dbReference>
<evidence type="ECO:0000256" key="3">
    <source>
        <dbReference type="ARBA" id="ARBA00022827"/>
    </source>
</evidence>
<dbReference type="Pfam" id="PF07992">
    <property type="entry name" value="Pyr_redox_2"/>
    <property type="match status" value="1"/>
</dbReference>
<name>A0A1G9KUZ8_9ACTN</name>
<evidence type="ECO:0000259" key="5">
    <source>
        <dbReference type="Pfam" id="PF07992"/>
    </source>
</evidence>
<dbReference type="InterPro" id="IPR036188">
    <property type="entry name" value="FAD/NAD-bd_sf"/>
</dbReference>
<dbReference type="InterPro" id="IPR023753">
    <property type="entry name" value="FAD/NAD-binding_dom"/>
</dbReference>
<keyword evidence="2" id="KW-0285">Flavoprotein</keyword>
<dbReference type="SUPFAM" id="SSF51905">
    <property type="entry name" value="FAD/NAD(P)-binding domain"/>
    <property type="match status" value="2"/>
</dbReference>
<keyword evidence="4" id="KW-0560">Oxidoreductase</keyword>
<proteinExistence type="predicted"/>
<feature type="domain" description="FAD/NAD(P)-binding" evidence="5">
    <location>
        <begin position="7"/>
        <end position="305"/>
    </location>
</feature>
<comment type="cofactor">
    <cofactor evidence="1">
        <name>FAD</name>
        <dbReference type="ChEBI" id="CHEBI:57692"/>
    </cofactor>
</comment>
<keyword evidence="7" id="KW-0223">Dioxygenase</keyword>
<evidence type="ECO:0000259" key="6">
    <source>
        <dbReference type="Pfam" id="PF14759"/>
    </source>
</evidence>
<dbReference type="GO" id="GO:0016651">
    <property type="term" value="F:oxidoreductase activity, acting on NAD(P)H"/>
    <property type="evidence" value="ECO:0007669"/>
    <property type="project" value="TreeGrafter"/>
</dbReference>
<dbReference type="EMBL" id="FNGP01000003">
    <property type="protein sequence ID" value="SDL53436.1"/>
    <property type="molecule type" value="Genomic_DNA"/>
</dbReference>
<evidence type="ECO:0000256" key="1">
    <source>
        <dbReference type="ARBA" id="ARBA00001974"/>
    </source>
</evidence>
<dbReference type="PRINTS" id="PR00411">
    <property type="entry name" value="PNDRDTASEI"/>
</dbReference>
<feature type="domain" description="Reductase C-terminal" evidence="6">
    <location>
        <begin position="325"/>
        <end position="409"/>
    </location>
</feature>
<evidence type="ECO:0000256" key="4">
    <source>
        <dbReference type="ARBA" id="ARBA00023002"/>
    </source>
</evidence>